<feature type="transmembrane region" description="Helical" evidence="6">
    <location>
        <begin position="29"/>
        <end position="49"/>
    </location>
</feature>
<dbReference type="Gene3D" id="1.20.1250.20">
    <property type="entry name" value="MFS general substrate transporter like domains"/>
    <property type="match status" value="1"/>
</dbReference>
<dbReference type="CDD" id="cd06173">
    <property type="entry name" value="MFS_MefA_like"/>
    <property type="match status" value="1"/>
</dbReference>
<dbReference type="InterPro" id="IPR036259">
    <property type="entry name" value="MFS_trans_sf"/>
</dbReference>
<dbReference type="SUPFAM" id="SSF103473">
    <property type="entry name" value="MFS general substrate transporter"/>
    <property type="match status" value="1"/>
</dbReference>
<evidence type="ECO:0000256" key="4">
    <source>
        <dbReference type="ARBA" id="ARBA00022989"/>
    </source>
</evidence>
<feature type="transmembrane region" description="Helical" evidence="6">
    <location>
        <begin position="354"/>
        <end position="374"/>
    </location>
</feature>
<evidence type="ECO:0000256" key="6">
    <source>
        <dbReference type="SAM" id="Phobius"/>
    </source>
</evidence>
<evidence type="ECO:0000256" key="5">
    <source>
        <dbReference type="ARBA" id="ARBA00023136"/>
    </source>
</evidence>
<evidence type="ECO:0000256" key="3">
    <source>
        <dbReference type="ARBA" id="ARBA00022692"/>
    </source>
</evidence>
<dbReference type="PANTHER" id="PTHR23513">
    <property type="entry name" value="INTEGRAL MEMBRANE EFFLUX PROTEIN-RELATED"/>
    <property type="match status" value="1"/>
</dbReference>
<feature type="domain" description="Major facilitator superfamily (MFS) profile" evidence="7">
    <location>
        <begin position="1"/>
        <end position="378"/>
    </location>
</feature>
<accession>A0ABP7TL85</accession>
<dbReference type="PANTHER" id="PTHR23513:SF6">
    <property type="entry name" value="MAJOR FACILITATOR SUPERFAMILY ASSOCIATED DOMAIN-CONTAINING PROTEIN"/>
    <property type="match status" value="1"/>
</dbReference>
<dbReference type="InterPro" id="IPR020846">
    <property type="entry name" value="MFS_dom"/>
</dbReference>
<feature type="transmembrane region" description="Helical" evidence="6">
    <location>
        <begin position="120"/>
        <end position="143"/>
    </location>
</feature>
<evidence type="ECO:0000313" key="8">
    <source>
        <dbReference type="EMBL" id="GAA4027949.1"/>
    </source>
</evidence>
<comment type="caution">
    <text evidence="8">The sequence shown here is derived from an EMBL/GenBank/DDBJ whole genome shotgun (WGS) entry which is preliminary data.</text>
</comment>
<feature type="transmembrane region" description="Helical" evidence="6">
    <location>
        <begin position="230"/>
        <end position="250"/>
    </location>
</feature>
<evidence type="ECO:0000259" key="7">
    <source>
        <dbReference type="PROSITE" id="PS50850"/>
    </source>
</evidence>
<dbReference type="InterPro" id="IPR011701">
    <property type="entry name" value="MFS"/>
</dbReference>
<keyword evidence="3 6" id="KW-0812">Transmembrane</keyword>
<keyword evidence="2" id="KW-1003">Cell membrane</keyword>
<dbReference type="PROSITE" id="PS50850">
    <property type="entry name" value="MFS"/>
    <property type="match status" value="1"/>
</dbReference>
<dbReference type="EMBL" id="BAABAL010000019">
    <property type="protein sequence ID" value="GAA4027949.1"/>
    <property type="molecule type" value="Genomic_DNA"/>
</dbReference>
<protein>
    <submittedName>
        <fullName evidence="8">MFS transporter</fullName>
    </submittedName>
</protein>
<reference evidence="9" key="1">
    <citation type="journal article" date="2019" name="Int. J. Syst. Evol. Microbiol.">
        <title>The Global Catalogue of Microorganisms (GCM) 10K type strain sequencing project: providing services to taxonomists for standard genome sequencing and annotation.</title>
        <authorList>
            <consortium name="The Broad Institute Genomics Platform"/>
            <consortium name="The Broad Institute Genome Sequencing Center for Infectious Disease"/>
            <person name="Wu L."/>
            <person name="Ma J."/>
        </authorList>
    </citation>
    <scope>NUCLEOTIDE SEQUENCE [LARGE SCALE GENOMIC DNA]</scope>
    <source>
        <strain evidence="9">JCM 17342</strain>
    </source>
</reference>
<dbReference type="Pfam" id="PF07690">
    <property type="entry name" value="MFS_1"/>
    <property type="match status" value="1"/>
</dbReference>
<feature type="transmembrane region" description="Helical" evidence="6">
    <location>
        <begin position="199"/>
        <end position="224"/>
    </location>
</feature>
<feature type="transmembrane region" description="Helical" evidence="6">
    <location>
        <begin position="287"/>
        <end position="312"/>
    </location>
</feature>
<sequence>MVSGVGVSVFGTWLTTLTLLLSLSAHGPFAVALVLAAELVPVAFGAPVVGLLVDRLPNRKLLIGAQLVQAGAVAALIPALGNVPLSVLIAFCYGFGTAVTKPAANALLPRITGEGNETRGYAAWGTASTIGMLLGSALGGVLITEAGPTVALLVDVATLVFQAVLLMFVRAERDPRLSPQRRARGAAAAGLRHLRADTVLVAVASGGAVVLLASVLVNVVQVFYATDVLLAGGVVLGVMTACWGAGKLVANRIAARLTGERALLRMLGAGGVLLGVALIVAGVLPHVVVACLMWAVAGAASGFQSLSIQALTALRSPDELRGRVFAAVSAVMTTSNLLGTVAGAGVVAVLGPKWTLVCGGVLALVAAVLTHRVATRRTARVD</sequence>
<feature type="transmembrane region" description="Helical" evidence="6">
    <location>
        <begin position="149"/>
        <end position="169"/>
    </location>
</feature>
<evidence type="ECO:0000313" key="9">
    <source>
        <dbReference type="Proteomes" id="UP001501747"/>
    </source>
</evidence>
<name>A0ABP7TL85_9PSEU</name>
<keyword evidence="9" id="KW-1185">Reference proteome</keyword>
<proteinExistence type="predicted"/>
<dbReference type="Proteomes" id="UP001501747">
    <property type="component" value="Unassembled WGS sequence"/>
</dbReference>
<keyword evidence="5 6" id="KW-0472">Membrane</keyword>
<organism evidence="8 9">
    <name type="scientific">Allokutzneria multivorans</name>
    <dbReference type="NCBI Taxonomy" id="1142134"/>
    <lineage>
        <taxon>Bacteria</taxon>
        <taxon>Bacillati</taxon>
        <taxon>Actinomycetota</taxon>
        <taxon>Actinomycetes</taxon>
        <taxon>Pseudonocardiales</taxon>
        <taxon>Pseudonocardiaceae</taxon>
        <taxon>Allokutzneria</taxon>
    </lineage>
</organism>
<feature type="transmembrane region" description="Helical" evidence="6">
    <location>
        <begin position="5"/>
        <end position="23"/>
    </location>
</feature>
<evidence type="ECO:0000256" key="1">
    <source>
        <dbReference type="ARBA" id="ARBA00004651"/>
    </source>
</evidence>
<evidence type="ECO:0000256" key="2">
    <source>
        <dbReference type="ARBA" id="ARBA00022475"/>
    </source>
</evidence>
<feature type="transmembrane region" description="Helical" evidence="6">
    <location>
        <begin position="324"/>
        <end position="348"/>
    </location>
</feature>
<gene>
    <name evidence="8" type="ORF">GCM10022247_61130</name>
</gene>
<comment type="subcellular location">
    <subcellularLocation>
        <location evidence="1">Cell membrane</location>
        <topology evidence="1">Multi-pass membrane protein</topology>
    </subcellularLocation>
</comment>
<feature type="transmembrane region" description="Helical" evidence="6">
    <location>
        <begin position="262"/>
        <end position="281"/>
    </location>
</feature>
<keyword evidence="4 6" id="KW-1133">Transmembrane helix</keyword>